<evidence type="ECO:0000256" key="4">
    <source>
        <dbReference type="ARBA" id="ARBA00022989"/>
    </source>
</evidence>
<keyword evidence="4 7" id="KW-1133">Transmembrane helix</keyword>
<sequence>MFQIVVTVAILYYLFHDPQVRAKMATTLRNADARWLFLGFIMYGLVEVIAGWRWQLLLRVQGIELGWVRLCCLLLIGVFFNFIIPGGTGGDVIKTFYLLKETPGKRTVALLSVLVDRLVGLIALSVFAAVLIIADWQWLMSSPVVDKFVWPAIIILGGSFGGLHGIYIMTSRGWIHRLPARFPGRDKLAELALAYNLYGRSWKPTLSAFGLSFLAHLGYFAVFYCAGQALRHDNVRMPTFAEMCAIMPIVNTISAMPISIGGLGVREGLFQVFLNHLCSVPVSDASLVSLCGYFLTFFWGIIGGVVYLFYRPSDHARLRDIRSEVAELEHTVAEEEVALETAEVAVHGASGGGSKGEPDKAKR</sequence>
<dbReference type="EMBL" id="ABVL01000004">
    <property type="protein sequence ID" value="EDY20468.1"/>
    <property type="molecule type" value="Genomic_DNA"/>
</dbReference>
<comment type="caution">
    <text evidence="8">The sequence shown here is derived from an EMBL/GenBank/DDBJ whole genome shotgun (WGS) entry which is preliminary data.</text>
</comment>
<accession>B4CYC7</accession>
<dbReference type="AlphaFoldDB" id="B4CYC7"/>
<keyword evidence="3 7" id="KW-0812">Transmembrane</keyword>
<evidence type="ECO:0000256" key="1">
    <source>
        <dbReference type="ARBA" id="ARBA00004651"/>
    </source>
</evidence>
<evidence type="ECO:0000313" key="9">
    <source>
        <dbReference type="Proteomes" id="UP000005824"/>
    </source>
</evidence>
<dbReference type="InterPro" id="IPR022791">
    <property type="entry name" value="L-PG_synthase/AglD"/>
</dbReference>
<feature type="transmembrane region" description="Helical" evidence="7">
    <location>
        <begin position="148"/>
        <end position="169"/>
    </location>
</feature>
<keyword evidence="2" id="KW-1003">Cell membrane</keyword>
<organism evidence="8 9">
    <name type="scientific">Chthoniobacter flavus Ellin428</name>
    <dbReference type="NCBI Taxonomy" id="497964"/>
    <lineage>
        <taxon>Bacteria</taxon>
        <taxon>Pseudomonadati</taxon>
        <taxon>Verrucomicrobiota</taxon>
        <taxon>Spartobacteria</taxon>
        <taxon>Chthoniobacterales</taxon>
        <taxon>Chthoniobacteraceae</taxon>
        <taxon>Chthoniobacter</taxon>
    </lineage>
</organism>
<feature type="transmembrane region" description="Helical" evidence="7">
    <location>
        <begin position="285"/>
        <end position="310"/>
    </location>
</feature>
<evidence type="ECO:0000256" key="6">
    <source>
        <dbReference type="SAM" id="Coils"/>
    </source>
</evidence>
<evidence type="ECO:0000256" key="3">
    <source>
        <dbReference type="ARBA" id="ARBA00022692"/>
    </source>
</evidence>
<keyword evidence="6" id="KW-0175">Coiled coil</keyword>
<dbReference type="NCBIfam" id="TIGR00374">
    <property type="entry name" value="flippase-like domain"/>
    <property type="match status" value="1"/>
</dbReference>
<keyword evidence="9" id="KW-1185">Reference proteome</keyword>
<feature type="transmembrane region" description="Helical" evidence="7">
    <location>
        <begin position="66"/>
        <end position="88"/>
    </location>
</feature>
<evidence type="ECO:0008006" key="10">
    <source>
        <dbReference type="Google" id="ProtNLM"/>
    </source>
</evidence>
<comment type="subcellular location">
    <subcellularLocation>
        <location evidence="1">Cell membrane</location>
        <topology evidence="1">Multi-pass membrane protein</topology>
    </subcellularLocation>
</comment>
<reference evidence="8 9" key="1">
    <citation type="journal article" date="2011" name="J. Bacteriol.">
        <title>Genome sequence of Chthoniobacter flavus Ellin428, an aerobic heterotrophic soil bacterium.</title>
        <authorList>
            <person name="Kant R."/>
            <person name="van Passel M.W."/>
            <person name="Palva A."/>
            <person name="Lucas S."/>
            <person name="Lapidus A."/>
            <person name="Glavina Del Rio T."/>
            <person name="Dalin E."/>
            <person name="Tice H."/>
            <person name="Bruce D."/>
            <person name="Goodwin L."/>
            <person name="Pitluck S."/>
            <person name="Larimer F.W."/>
            <person name="Land M.L."/>
            <person name="Hauser L."/>
            <person name="Sangwan P."/>
            <person name="de Vos W.M."/>
            <person name="Janssen P.H."/>
            <person name="Smidt H."/>
        </authorList>
    </citation>
    <scope>NUCLEOTIDE SEQUENCE [LARGE SCALE GENOMIC DNA]</scope>
    <source>
        <strain evidence="8 9">Ellin428</strain>
    </source>
</reference>
<dbReference type="Proteomes" id="UP000005824">
    <property type="component" value="Unassembled WGS sequence"/>
</dbReference>
<feature type="transmembrane region" description="Helical" evidence="7">
    <location>
        <begin position="206"/>
        <end position="227"/>
    </location>
</feature>
<dbReference type="GO" id="GO:0005886">
    <property type="term" value="C:plasma membrane"/>
    <property type="evidence" value="ECO:0007669"/>
    <property type="project" value="UniProtKB-SubCell"/>
</dbReference>
<gene>
    <name evidence="8" type="ORF">CfE428DRAFT_1665</name>
</gene>
<dbReference type="STRING" id="497964.CfE428DRAFT_1665"/>
<protein>
    <recommendedName>
        <fullName evidence="10">Integral membrane protein-like protein</fullName>
    </recommendedName>
</protein>
<dbReference type="PANTHER" id="PTHR40277">
    <property type="entry name" value="BLL5419 PROTEIN"/>
    <property type="match status" value="1"/>
</dbReference>
<evidence type="ECO:0000313" key="8">
    <source>
        <dbReference type="EMBL" id="EDY20468.1"/>
    </source>
</evidence>
<dbReference type="InParanoid" id="B4CYC7"/>
<proteinExistence type="predicted"/>
<feature type="transmembrane region" description="Helical" evidence="7">
    <location>
        <begin position="32"/>
        <end position="54"/>
    </location>
</feature>
<dbReference type="PANTHER" id="PTHR40277:SF1">
    <property type="entry name" value="BLL5419 PROTEIN"/>
    <property type="match status" value="1"/>
</dbReference>
<dbReference type="Pfam" id="PF03706">
    <property type="entry name" value="LPG_synthase_TM"/>
    <property type="match status" value="1"/>
</dbReference>
<name>B4CYC7_9BACT</name>
<dbReference type="eggNOG" id="COG0392">
    <property type="taxonomic scope" value="Bacteria"/>
</dbReference>
<keyword evidence="5 7" id="KW-0472">Membrane</keyword>
<feature type="transmembrane region" description="Helical" evidence="7">
    <location>
        <begin position="108"/>
        <end position="136"/>
    </location>
</feature>
<evidence type="ECO:0000256" key="2">
    <source>
        <dbReference type="ARBA" id="ARBA00022475"/>
    </source>
</evidence>
<feature type="coiled-coil region" evidence="6">
    <location>
        <begin position="318"/>
        <end position="345"/>
    </location>
</feature>
<evidence type="ECO:0000256" key="5">
    <source>
        <dbReference type="ARBA" id="ARBA00023136"/>
    </source>
</evidence>
<evidence type="ECO:0000256" key="7">
    <source>
        <dbReference type="SAM" id="Phobius"/>
    </source>
</evidence>